<evidence type="ECO:0000313" key="2">
    <source>
        <dbReference type="EMBL" id="TFK30197.1"/>
    </source>
</evidence>
<accession>A0A5C3LBF8</accession>
<reference evidence="2 3" key="1">
    <citation type="journal article" date="2019" name="Nat. Ecol. Evol.">
        <title>Megaphylogeny resolves global patterns of mushroom evolution.</title>
        <authorList>
            <person name="Varga T."/>
            <person name="Krizsan K."/>
            <person name="Foldi C."/>
            <person name="Dima B."/>
            <person name="Sanchez-Garcia M."/>
            <person name="Sanchez-Ramirez S."/>
            <person name="Szollosi G.J."/>
            <person name="Szarkandi J.G."/>
            <person name="Papp V."/>
            <person name="Albert L."/>
            <person name="Andreopoulos W."/>
            <person name="Angelini C."/>
            <person name="Antonin V."/>
            <person name="Barry K.W."/>
            <person name="Bougher N.L."/>
            <person name="Buchanan P."/>
            <person name="Buyck B."/>
            <person name="Bense V."/>
            <person name="Catcheside P."/>
            <person name="Chovatia M."/>
            <person name="Cooper J."/>
            <person name="Damon W."/>
            <person name="Desjardin D."/>
            <person name="Finy P."/>
            <person name="Geml J."/>
            <person name="Haridas S."/>
            <person name="Hughes K."/>
            <person name="Justo A."/>
            <person name="Karasinski D."/>
            <person name="Kautmanova I."/>
            <person name="Kiss B."/>
            <person name="Kocsube S."/>
            <person name="Kotiranta H."/>
            <person name="LaButti K.M."/>
            <person name="Lechner B.E."/>
            <person name="Liimatainen K."/>
            <person name="Lipzen A."/>
            <person name="Lukacs Z."/>
            <person name="Mihaltcheva S."/>
            <person name="Morgado L.N."/>
            <person name="Niskanen T."/>
            <person name="Noordeloos M.E."/>
            <person name="Ohm R.A."/>
            <person name="Ortiz-Santana B."/>
            <person name="Ovrebo C."/>
            <person name="Racz N."/>
            <person name="Riley R."/>
            <person name="Savchenko A."/>
            <person name="Shiryaev A."/>
            <person name="Soop K."/>
            <person name="Spirin V."/>
            <person name="Szebenyi C."/>
            <person name="Tomsovsky M."/>
            <person name="Tulloss R.E."/>
            <person name="Uehling J."/>
            <person name="Grigoriev I.V."/>
            <person name="Vagvolgyi C."/>
            <person name="Papp T."/>
            <person name="Martin F.M."/>
            <person name="Miettinen O."/>
            <person name="Hibbett D.S."/>
            <person name="Nagy L.G."/>
        </authorList>
    </citation>
    <scope>NUCLEOTIDE SEQUENCE [LARGE SCALE GENOMIC DNA]</scope>
    <source>
        <strain evidence="2 3">CBS 121175</strain>
    </source>
</reference>
<sequence length="304" mass="30792">MVYVPFFSEPSVQRRNLWKRKGGGGGGGRGGGGGGRGGGGGGGRGGSSGAASSGRSVSTGSGAKSASTFSRGGGSVGTIPAGSAFGGRSIGGGTRNDVYGSRAYGSGYPGVAGAGVAGRGFPFFFWPVAFGAGGVGYGGYHYHSEYGHPRNGSRPGGQLMVARYNSIAPATTFRLLADKESVESVNEVIQTNCGSSLEGDISVEEYDGADVEPPRPEEVIQYYRASSVALSLDGYNNTAVFEPENTTTPDVPLPSNIHLELLECLNSTIGQAVPLVDGAGALGTPPGFAMFGLVGLVWMLTSQL</sequence>
<dbReference type="STRING" id="230819.A0A5C3LBF8"/>
<feature type="region of interest" description="Disordered" evidence="1">
    <location>
        <begin position="15"/>
        <end position="73"/>
    </location>
</feature>
<evidence type="ECO:0000313" key="3">
    <source>
        <dbReference type="Proteomes" id="UP000307440"/>
    </source>
</evidence>
<feature type="compositionally biased region" description="Low complexity" evidence="1">
    <location>
        <begin position="49"/>
        <end position="63"/>
    </location>
</feature>
<evidence type="ECO:0000256" key="1">
    <source>
        <dbReference type="SAM" id="MobiDB-lite"/>
    </source>
</evidence>
<dbReference type="EMBL" id="ML210147">
    <property type="protein sequence ID" value="TFK30197.1"/>
    <property type="molecule type" value="Genomic_DNA"/>
</dbReference>
<dbReference type="Proteomes" id="UP000307440">
    <property type="component" value="Unassembled WGS sequence"/>
</dbReference>
<dbReference type="AlphaFoldDB" id="A0A5C3LBF8"/>
<organism evidence="2 3">
    <name type="scientific">Coprinopsis marcescibilis</name>
    <name type="common">Agaric fungus</name>
    <name type="synonym">Psathyrella marcescibilis</name>
    <dbReference type="NCBI Taxonomy" id="230819"/>
    <lineage>
        <taxon>Eukaryota</taxon>
        <taxon>Fungi</taxon>
        <taxon>Dikarya</taxon>
        <taxon>Basidiomycota</taxon>
        <taxon>Agaricomycotina</taxon>
        <taxon>Agaricomycetes</taxon>
        <taxon>Agaricomycetidae</taxon>
        <taxon>Agaricales</taxon>
        <taxon>Agaricineae</taxon>
        <taxon>Psathyrellaceae</taxon>
        <taxon>Coprinopsis</taxon>
    </lineage>
</organism>
<gene>
    <name evidence="2" type="ORF">FA15DRAFT_663579</name>
</gene>
<keyword evidence="3" id="KW-1185">Reference proteome</keyword>
<name>A0A5C3LBF8_COPMA</name>
<feature type="compositionally biased region" description="Gly residues" evidence="1">
    <location>
        <begin position="23"/>
        <end position="48"/>
    </location>
</feature>
<dbReference type="OrthoDB" id="3365917at2759"/>
<protein>
    <submittedName>
        <fullName evidence="2">Uncharacterized protein</fullName>
    </submittedName>
</protein>
<proteinExistence type="predicted"/>